<feature type="transmembrane region" description="Helical" evidence="12">
    <location>
        <begin position="127"/>
        <end position="144"/>
    </location>
</feature>
<accession>A0A1T5CKU1</accession>
<keyword evidence="5 12" id="KW-0653">Protein transport</keyword>
<comment type="subcellular location">
    <subcellularLocation>
        <location evidence="1 12">Cell membrane</location>
        <topology evidence="1 12">Multi-pass membrane protein</topology>
    </subcellularLocation>
</comment>
<gene>
    <name evidence="12" type="primary">secF</name>
    <name evidence="14" type="ORF">SAMN02745120_2253</name>
</gene>
<proteinExistence type="inferred from homology"/>
<evidence type="ECO:0000256" key="3">
    <source>
        <dbReference type="ARBA" id="ARBA00022475"/>
    </source>
</evidence>
<dbReference type="RefSeq" id="WP_079590055.1">
    <property type="nucleotide sequence ID" value="NZ_FUYN01000005.1"/>
</dbReference>
<evidence type="ECO:0000256" key="4">
    <source>
        <dbReference type="ARBA" id="ARBA00022692"/>
    </source>
</evidence>
<dbReference type="InterPro" id="IPR022645">
    <property type="entry name" value="SecD/SecF_bac"/>
</dbReference>
<dbReference type="GO" id="GO:0065002">
    <property type="term" value="P:intracellular protein transmembrane transport"/>
    <property type="evidence" value="ECO:0007669"/>
    <property type="project" value="UniProtKB-UniRule"/>
</dbReference>
<dbReference type="Gene3D" id="1.20.1640.10">
    <property type="entry name" value="Multidrug efflux transporter AcrB transmembrane domain"/>
    <property type="match status" value="1"/>
</dbReference>
<evidence type="ECO:0000256" key="7">
    <source>
        <dbReference type="ARBA" id="ARBA00023010"/>
    </source>
</evidence>
<protein>
    <recommendedName>
        <fullName evidence="12">Protein-export membrane protein SecF</fullName>
    </recommendedName>
</protein>
<evidence type="ECO:0000256" key="1">
    <source>
        <dbReference type="ARBA" id="ARBA00004651"/>
    </source>
</evidence>
<dbReference type="PRINTS" id="PR01755">
    <property type="entry name" value="SECFTRNLCASE"/>
</dbReference>
<dbReference type="InterPro" id="IPR048634">
    <property type="entry name" value="SecD_SecF_C"/>
</dbReference>
<evidence type="ECO:0000256" key="8">
    <source>
        <dbReference type="ARBA" id="ARBA00023136"/>
    </source>
</evidence>
<comment type="similarity">
    <text evidence="11">In the N-terminal section; belongs to the SecD/SecF family. SecD subfamily.</text>
</comment>
<dbReference type="NCBIfam" id="TIGR00916">
    <property type="entry name" value="2A0604s01"/>
    <property type="match status" value="1"/>
</dbReference>
<dbReference type="Proteomes" id="UP000243406">
    <property type="component" value="Unassembled WGS sequence"/>
</dbReference>
<evidence type="ECO:0000256" key="5">
    <source>
        <dbReference type="ARBA" id="ARBA00022927"/>
    </source>
</evidence>
<dbReference type="OrthoDB" id="9805019at2"/>
<evidence type="ECO:0000259" key="13">
    <source>
        <dbReference type="Pfam" id="PF02355"/>
    </source>
</evidence>
<keyword evidence="4 12" id="KW-0812">Transmembrane</keyword>
<dbReference type="InterPro" id="IPR022813">
    <property type="entry name" value="SecD/SecF_arch_bac"/>
</dbReference>
<evidence type="ECO:0000256" key="9">
    <source>
        <dbReference type="ARBA" id="ARBA00059018"/>
    </source>
</evidence>
<dbReference type="FunFam" id="1.20.1640.10:FF:000024">
    <property type="entry name" value="Multifunctional fusion protein"/>
    <property type="match status" value="1"/>
</dbReference>
<dbReference type="GO" id="GO:0005886">
    <property type="term" value="C:plasma membrane"/>
    <property type="evidence" value="ECO:0007669"/>
    <property type="project" value="UniProtKB-SubCell"/>
</dbReference>
<dbReference type="PANTHER" id="PTHR30081">
    <property type="entry name" value="PROTEIN-EXPORT MEMBRANE PROTEIN SEC"/>
    <property type="match status" value="1"/>
</dbReference>
<keyword evidence="15" id="KW-1185">Reference proteome</keyword>
<comment type="function">
    <text evidence="9 12">Part of the Sec protein translocase complex. Interacts with the SecYEG preprotein conducting channel. SecDF uses the proton motive force (PMF) to complete protein translocation after the ATP-dependent function of SecA.</text>
</comment>
<dbReference type="GO" id="GO:0043952">
    <property type="term" value="P:protein transport by the Sec complex"/>
    <property type="evidence" value="ECO:0007669"/>
    <property type="project" value="UniProtKB-UniRule"/>
</dbReference>
<dbReference type="EMBL" id="FUYN01000005">
    <property type="protein sequence ID" value="SKB60102.1"/>
    <property type="molecule type" value="Genomic_DNA"/>
</dbReference>
<dbReference type="InterPro" id="IPR055344">
    <property type="entry name" value="SecD_SecF_C_bact"/>
</dbReference>
<feature type="transmembrane region" description="Helical" evidence="12">
    <location>
        <begin position="254"/>
        <end position="280"/>
    </location>
</feature>
<dbReference type="HAMAP" id="MF_01464_B">
    <property type="entry name" value="SecF_B"/>
    <property type="match status" value="1"/>
</dbReference>
<reference evidence="15" key="1">
    <citation type="submission" date="2017-02" db="EMBL/GenBank/DDBJ databases">
        <authorList>
            <person name="Varghese N."/>
            <person name="Submissions S."/>
        </authorList>
    </citation>
    <scope>NUCLEOTIDE SEQUENCE [LARGE SCALE GENOMIC DNA]</scope>
    <source>
        <strain evidence="15">ATCC 35199</strain>
    </source>
</reference>
<dbReference type="InterPro" id="IPR022646">
    <property type="entry name" value="SecD/SecF_CS"/>
</dbReference>
<dbReference type="GO" id="GO:0006605">
    <property type="term" value="P:protein targeting"/>
    <property type="evidence" value="ECO:0007669"/>
    <property type="project" value="UniProtKB-UniRule"/>
</dbReference>
<dbReference type="InterPro" id="IPR005665">
    <property type="entry name" value="SecF_bac"/>
</dbReference>
<dbReference type="Pfam" id="PF07549">
    <property type="entry name" value="Sec_GG"/>
    <property type="match status" value="1"/>
</dbReference>
<name>A0A1T5CKU1_9FIRM</name>
<dbReference type="SUPFAM" id="SSF82866">
    <property type="entry name" value="Multidrug efflux transporter AcrB transmembrane domain"/>
    <property type="match status" value="1"/>
</dbReference>
<feature type="transmembrane region" description="Helical" evidence="12">
    <location>
        <begin position="151"/>
        <end position="172"/>
    </location>
</feature>
<keyword evidence="3 12" id="KW-1003">Cell membrane</keyword>
<evidence type="ECO:0000313" key="15">
    <source>
        <dbReference type="Proteomes" id="UP000243406"/>
    </source>
</evidence>
<keyword evidence="2 12" id="KW-0813">Transport</keyword>
<dbReference type="Pfam" id="PF02355">
    <property type="entry name" value="SecD_SecF_C"/>
    <property type="match status" value="1"/>
</dbReference>
<dbReference type="AlphaFoldDB" id="A0A1T5CKU1"/>
<keyword evidence="7 12" id="KW-0811">Translocation</keyword>
<sequence>MNIIKNKKIWFSLSLIVIIIGMILGMIRGYNLGIDFTGGTLIEIQMKEYIEATEIREITDGIDKNATINHIGETKDIIQIRTTENLNNEARMELFGLFKEKYSLDESQPLRSEQFGPAMGKEIQNKALLSVIIATIGMLIYITFRFQLSYGISAILALTHDVLFVLAIYAIFRIPLNSPFVAAMLTVVGYSINDTIVVFDRIRENMKHAKKNAYEEVAEMSIKQTISRSINTSLTTLLAIIALYIFGVESIREFTLPLLTGIMVGTYSSIFIASPIWVLIKGKKGNI</sequence>
<feature type="transmembrane region" description="Helical" evidence="12">
    <location>
        <begin position="178"/>
        <end position="199"/>
    </location>
</feature>
<comment type="similarity">
    <text evidence="10">In the C-terminal section; belongs to the SecD/SecF family. SecF subfamily.</text>
</comment>
<evidence type="ECO:0000256" key="10">
    <source>
        <dbReference type="ARBA" id="ARBA00060856"/>
    </source>
</evidence>
<comment type="similarity">
    <text evidence="12">Belongs to the SecD/SecF family. SecF subfamily.</text>
</comment>
<feature type="domain" description="Protein export membrane protein SecD/SecF C-terminal" evidence="13">
    <location>
        <begin position="107"/>
        <end position="281"/>
    </location>
</feature>
<feature type="transmembrane region" description="Helical" evidence="12">
    <location>
        <begin position="9"/>
        <end position="27"/>
    </location>
</feature>
<dbReference type="GO" id="GO:0015450">
    <property type="term" value="F:protein-transporting ATPase activity"/>
    <property type="evidence" value="ECO:0007669"/>
    <property type="project" value="InterPro"/>
</dbReference>
<evidence type="ECO:0000256" key="11">
    <source>
        <dbReference type="ARBA" id="ARBA00061053"/>
    </source>
</evidence>
<keyword evidence="6 12" id="KW-1133">Transmembrane helix</keyword>
<evidence type="ECO:0000256" key="12">
    <source>
        <dbReference type="HAMAP-Rule" id="MF_01464"/>
    </source>
</evidence>
<comment type="subunit">
    <text evidence="12">Forms a complex with SecD. Part of the essential Sec protein translocation apparatus which comprises SecA, SecYEG and auxiliary proteins SecDF. Other proteins may also be involved.</text>
</comment>
<evidence type="ECO:0000313" key="14">
    <source>
        <dbReference type="EMBL" id="SKB60102.1"/>
    </source>
</evidence>
<evidence type="ECO:0000256" key="2">
    <source>
        <dbReference type="ARBA" id="ARBA00022448"/>
    </source>
</evidence>
<keyword evidence="8 12" id="KW-0472">Membrane</keyword>
<dbReference type="PANTHER" id="PTHR30081:SF8">
    <property type="entry name" value="PROTEIN TRANSLOCASE SUBUNIT SECF"/>
    <property type="match status" value="1"/>
</dbReference>
<feature type="transmembrane region" description="Helical" evidence="12">
    <location>
        <begin position="230"/>
        <end position="248"/>
    </location>
</feature>
<evidence type="ECO:0000256" key="6">
    <source>
        <dbReference type="ARBA" id="ARBA00022989"/>
    </source>
</evidence>
<organism evidence="14 15">
    <name type="scientific">Acetoanaerobium noterae</name>
    <dbReference type="NCBI Taxonomy" id="745369"/>
    <lineage>
        <taxon>Bacteria</taxon>
        <taxon>Bacillati</taxon>
        <taxon>Bacillota</taxon>
        <taxon>Clostridia</taxon>
        <taxon>Peptostreptococcales</taxon>
        <taxon>Filifactoraceae</taxon>
        <taxon>Acetoanaerobium</taxon>
    </lineage>
</organism>
<dbReference type="NCBIfam" id="TIGR00966">
    <property type="entry name" value="transloc_SecF"/>
    <property type="match status" value="1"/>
</dbReference>